<dbReference type="Pfam" id="PF00158">
    <property type="entry name" value="Sigma54_activat"/>
    <property type="match status" value="1"/>
</dbReference>
<dbReference type="OrthoDB" id="9771372at2"/>
<dbReference type="CDD" id="cd00009">
    <property type="entry name" value="AAA"/>
    <property type="match status" value="1"/>
</dbReference>
<dbReference type="InterPro" id="IPR002078">
    <property type="entry name" value="Sigma_54_int"/>
</dbReference>
<sequence>MSVKDEIKKLIAYNTQKLDEDNSDVFTAGYVCKNLHIQRNTASHYLNELFKQGLLIKINTRPVLFLDKHILEDKYSLELSKQYENVNELMESFSSTPNHSIFSKVTGANGSLHNQIEQLKAAAGYPVNGLPVLLAGPTGVGKSYLAYIFYQYCIQMGYLTSNGKFVHLNCSEYSDNPELLSSILFGYVKGAFTGAKTDKKGLFDEADNGMLFLDEVHRLDSKGQEKLFSYLDRGTVSSLGSTGLNRKVNVRLVMATTEDIKSNFLQTFIRRIPIHVKIPSLLSRPKNELEQLLLAFYKSESMKVDRALEISPQVKHALMQANYANNIGDLKNFVTLSVANALVNLREGKTIGNSIKIDLSCLPTELRVQEIATPQSSETNSTSIVINKNSEISQLSEHCRIQLQINNTLKELDQLIRSDSTTRQQLLDKINTLTDFLESDDLISLETDQYAFLNRGITWILDSFKEQFHVDFIGNLSSELAKYLYLRNFYVFRNQISQMIGAITLEHFLNTFEKKLLIFFLRLLNNTLNYEADIIDRIVIAVYLTSAVLSNEAPTIRCVLIAHGRSTASSMAEVANRLVGRSVVDALDMPFDLKPTDIGRELSKFISQREFLQGLILLVDMGSLTEINSQISVDVDFPIGLVTNTSTAIALEVAESIENHKNIEHILEAVKQEEHIKTSLIYPQRVKKNIIIVCCATGQGTASKIKHLLTESFPRDMKVEVFPYDEKQLENKSIREMILTSYHCMAVVGTMNPSLPDTPFISLESLISGNSFDYLASILSPADDQEATELSENIVRNFTIERVLSLLTILDAHTIMRAIELFMHKYTSVTNKSLDNKTKVALYVHISSLVERLIRNEPIENYGDLNGLIREHQPELRNIKAAFSVIEEMYSVKVPTTELAYIYDLLDKVPQQQ</sequence>
<dbReference type="SUPFAM" id="SSF53062">
    <property type="entry name" value="PTS system fructose IIA component-like"/>
    <property type="match status" value="1"/>
</dbReference>
<dbReference type="Gene3D" id="3.40.50.300">
    <property type="entry name" value="P-loop containing nucleotide triphosphate hydrolases"/>
    <property type="match status" value="1"/>
</dbReference>
<dbReference type="GO" id="GO:0009401">
    <property type="term" value="P:phosphoenolpyruvate-dependent sugar phosphotransferase system"/>
    <property type="evidence" value="ECO:0007669"/>
    <property type="project" value="InterPro"/>
</dbReference>
<evidence type="ECO:0000256" key="2">
    <source>
        <dbReference type="ARBA" id="ARBA00022741"/>
    </source>
</evidence>
<dbReference type="PROSITE" id="PS51096">
    <property type="entry name" value="PTS_EIIA_TYPE_4"/>
    <property type="match status" value="1"/>
</dbReference>
<evidence type="ECO:0000256" key="4">
    <source>
        <dbReference type="ARBA" id="ARBA00023125"/>
    </source>
</evidence>
<evidence type="ECO:0000313" key="8">
    <source>
        <dbReference type="EMBL" id="SFG63735.1"/>
    </source>
</evidence>
<dbReference type="Gene3D" id="1.10.1790.10">
    <property type="entry name" value="PRD domain"/>
    <property type="match status" value="1"/>
</dbReference>
<keyword evidence="9" id="KW-1185">Reference proteome</keyword>
<dbReference type="InterPro" id="IPR011608">
    <property type="entry name" value="PRD"/>
</dbReference>
<dbReference type="GO" id="GO:0016740">
    <property type="term" value="F:transferase activity"/>
    <property type="evidence" value="ECO:0007669"/>
    <property type="project" value="UniProtKB-KW"/>
</dbReference>
<dbReference type="InterPro" id="IPR036662">
    <property type="entry name" value="PTS_EIIA_man-typ_sf"/>
</dbReference>
<dbReference type="Pfam" id="PF03610">
    <property type="entry name" value="EIIA-man"/>
    <property type="match status" value="1"/>
</dbReference>
<dbReference type="Proteomes" id="UP000198752">
    <property type="component" value="Unassembled WGS sequence"/>
</dbReference>
<dbReference type="STRING" id="269670.SAMN02982927_02308"/>
<dbReference type="PANTHER" id="PTHR32071:SF38">
    <property type="entry name" value="PSP OPERON TRANSCRIPTIONAL ACTIVATOR"/>
    <property type="match status" value="1"/>
</dbReference>
<dbReference type="PROSITE" id="PS00676">
    <property type="entry name" value="SIGMA54_INTERACT_2"/>
    <property type="match status" value="1"/>
</dbReference>
<organism evidence="8 9">
    <name type="scientific">Sporolactobacillus nakayamae</name>
    <dbReference type="NCBI Taxonomy" id="269670"/>
    <lineage>
        <taxon>Bacteria</taxon>
        <taxon>Bacillati</taxon>
        <taxon>Bacillota</taxon>
        <taxon>Bacilli</taxon>
        <taxon>Bacillales</taxon>
        <taxon>Sporolactobacillaceae</taxon>
        <taxon>Sporolactobacillus</taxon>
    </lineage>
</organism>
<dbReference type="InterPro" id="IPR027417">
    <property type="entry name" value="P-loop_NTPase"/>
</dbReference>
<dbReference type="InterPro" id="IPR003593">
    <property type="entry name" value="AAA+_ATPase"/>
</dbReference>
<evidence type="ECO:0000259" key="6">
    <source>
        <dbReference type="PROSITE" id="PS51096"/>
    </source>
</evidence>
<proteinExistence type="predicted"/>
<dbReference type="AlphaFoldDB" id="A0A1I2TFU0"/>
<evidence type="ECO:0000259" key="7">
    <source>
        <dbReference type="PROSITE" id="PS51372"/>
    </source>
</evidence>
<keyword evidence="2" id="KW-0547">Nucleotide-binding</keyword>
<evidence type="ECO:0000256" key="1">
    <source>
        <dbReference type="ARBA" id="ARBA00022679"/>
    </source>
</evidence>
<dbReference type="GO" id="GO:0003677">
    <property type="term" value="F:DNA binding"/>
    <property type="evidence" value="ECO:0007669"/>
    <property type="project" value="UniProtKB-KW"/>
</dbReference>
<dbReference type="SUPFAM" id="SSF63520">
    <property type="entry name" value="PTS-regulatory domain, PRD"/>
    <property type="match status" value="1"/>
</dbReference>
<feature type="domain" description="PRD" evidence="7">
    <location>
        <begin position="810"/>
        <end position="913"/>
    </location>
</feature>
<keyword evidence="3" id="KW-0067">ATP-binding</keyword>
<dbReference type="InterPro" id="IPR036634">
    <property type="entry name" value="PRD_sf"/>
</dbReference>
<dbReference type="GO" id="GO:0016020">
    <property type="term" value="C:membrane"/>
    <property type="evidence" value="ECO:0007669"/>
    <property type="project" value="InterPro"/>
</dbReference>
<dbReference type="InterPro" id="IPR036390">
    <property type="entry name" value="WH_DNA-bd_sf"/>
</dbReference>
<dbReference type="Gene3D" id="3.40.50.510">
    <property type="entry name" value="Phosphotransferase system, mannose-type IIA component"/>
    <property type="match status" value="1"/>
</dbReference>
<dbReference type="PANTHER" id="PTHR32071">
    <property type="entry name" value="TRANSCRIPTIONAL REGULATORY PROTEIN"/>
    <property type="match status" value="1"/>
</dbReference>
<dbReference type="GO" id="GO:0006355">
    <property type="term" value="P:regulation of DNA-templated transcription"/>
    <property type="evidence" value="ECO:0007669"/>
    <property type="project" value="InterPro"/>
</dbReference>
<dbReference type="RefSeq" id="WP_093673101.1">
    <property type="nucleotide sequence ID" value="NZ_FOOY01000015.1"/>
</dbReference>
<reference evidence="9" key="1">
    <citation type="submission" date="2016-10" db="EMBL/GenBank/DDBJ databases">
        <authorList>
            <person name="Varghese N."/>
            <person name="Submissions S."/>
        </authorList>
    </citation>
    <scope>NUCLEOTIDE SEQUENCE [LARGE SCALE GENOMIC DNA]</scope>
    <source>
        <strain evidence="9">ATCC 700379</strain>
    </source>
</reference>
<keyword evidence="1" id="KW-0808">Transferase</keyword>
<dbReference type="SUPFAM" id="SSF52540">
    <property type="entry name" value="P-loop containing nucleoside triphosphate hydrolases"/>
    <property type="match status" value="1"/>
</dbReference>
<feature type="domain" description="Sigma-54 factor interaction" evidence="5">
    <location>
        <begin position="105"/>
        <end position="339"/>
    </location>
</feature>
<accession>A0A1I2TFU0</accession>
<protein>
    <submittedName>
        <fullName evidence="8">Transcriptional regulatory protein LevR, contains PRD, AAA+ and EIIA domains</fullName>
    </submittedName>
</protein>
<dbReference type="PROSITE" id="PS50045">
    <property type="entry name" value="SIGMA54_INTERACT_4"/>
    <property type="match status" value="1"/>
</dbReference>
<dbReference type="Pfam" id="PF00874">
    <property type="entry name" value="PRD"/>
    <property type="match status" value="1"/>
</dbReference>
<name>A0A1I2TFU0_9BACL</name>
<feature type="domain" description="PTS EIIA type-4" evidence="6">
    <location>
        <begin position="555"/>
        <end position="680"/>
    </location>
</feature>
<dbReference type="PROSITE" id="PS51372">
    <property type="entry name" value="PRD_2"/>
    <property type="match status" value="1"/>
</dbReference>
<evidence type="ECO:0000259" key="5">
    <source>
        <dbReference type="PROSITE" id="PS50045"/>
    </source>
</evidence>
<keyword evidence="4" id="KW-0238">DNA-binding</keyword>
<evidence type="ECO:0000313" key="9">
    <source>
        <dbReference type="Proteomes" id="UP000198752"/>
    </source>
</evidence>
<dbReference type="SUPFAM" id="SSF46785">
    <property type="entry name" value="Winged helix' DNA-binding domain"/>
    <property type="match status" value="1"/>
</dbReference>
<evidence type="ECO:0000256" key="3">
    <source>
        <dbReference type="ARBA" id="ARBA00022840"/>
    </source>
</evidence>
<dbReference type="EMBL" id="FOOY01000015">
    <property type="protein sequence ID" value="SFG63735.1"/>
    <property type="molecule type" value="Genomic_DNA"/>
</dbReference>
<dbReference type="GO" id="GO:0005524">
    <property type="term" value="F:ATP binding"/>
    <property type="evidence" value="ECO:0007669"/>
    <property type="project" value="UniProtKB-KW"/>
</dbReference>
<gene>
    <name evidence="8" type="ORF">SAMN02982927_02308</name>
</gene>
<dbReference type="SMART" id="SM00382">
    <property type="entry name" value="AAA"/>
    <property type="match status" value="1"/>
</dbReference>
<dbReference type="InterPro" id="IPR004701">
    <property type="entry name" value="PTS_EIIA_man-typ"/>
</dbReference>
<dbReference type="InterPro" id="IPR025943">
    <property type="entry name" value="Sigma_54_int_dom_ATP-bd_2"/>
</dbReference>